<gene>
    <name evidence="1" type="ORF">GALL_544760</name>
</gene>
<organism evidence="1">
    <name type="scientific">mine drainage metagenome</name>
    <dbReference type="NCBI Taxonomy" id="410659"/>
    <lineage>
        <taxon>unclassified sequences</taxon>
        <taxon>metagenomes</taxon>
        <taxon>ecological metagenomes</taxon>
    </lineage>
</organism>
<name>A0A1J5PFE4_9ZZZZ</name>
<reference evidence="1" key="1">
    <citation type="submission" date="2016-10" db="EMBL/GenBank/DDBJ databases">
        <title>Sequence of Gallionella enrichment culture.</title>
        <authorList>
            <person name="Poehlein A."/>
            <person name="Muehling M."/>
            <person name="Daniel R."/>
        </authorList>
    </citation>
    <scope>NUCLEOTIDE SEQUENCE</scope>
</reference>
<dbReference type="EMBL" id="MLJW01008521">
    <property type="protein sequence ID" value="OIQ63979.1"/>
    <property type="molecule type" value="Genomic_DNA"/>
</dbReference>
<accession>A0A1J5PFE4</accession>
<protein>
    <submittedName>
        <fullName evidence="1">Uncharacterized protein</fullName>
    </submittedName>
</protein>
<evidence type="ECO:0000313" key="1">
    <source>
        <dbReference type="EMBL" id="OIQ63979.1"/>
    </source>
</evidence>
<dbReference type="AlphaFoldDB" id="A0A1J5PFE4"/>
<sequence>MDWALNCICCLDLFAGLIPEQVHCVRGVVPEQVIRPRARLSKRVDVGSSEEEGLDIHVLYLQITLADLVMNPLVRWIEPAGVADHCH</sequence>
<proteinExistence type="predicted"/>
<comment type="caution">
    <text evidence="1">The sequence shown here is derived from an EMBL/GenBank/DDBJ whole genome shotgun (WGS) entry which is preliminary data.</text>
</comment>